<evidence type="ECO:0000259" key="1">
    <source>
        <dbReference type="PROSITE" id="PS50076"/>
    </source>
</evidence>
<dbReference type="Proteomes" id="UP000236161">
    <property type="component" value="Unassembled WGS sequence"/>
</dbReference>
<dbReference type="SUPFAM" id="SSF46565">
    <property type="entry name" value="Chaperone J-domain"/>
    <property type="match status" value="1"/>
</dbReference>
<dbReference type="SMART" id="SM00271">
    <property type="entry name" value="DnaJ"/>
    <property type="match status" value="1"/>
</dbReference>
<evidence type="ECO:0000313" key="3">
    <source>
        <dbReference type="Proteomes" id="UP000236161"/>
    </source>
</evidence>
<dbReference type="OrthoDB" id="445556at2759"/>
<proteinExistence type="predicted"/>
<dbReference type="InterPro" id="IPR036869">
    <property type="entry name" value="J_dom_sf"/>
</dbReference>
<dbReference type="PANTHER" id="PTHR45432">
    <property type="entry name" value="CHAPERONE PROTEIN DNAJ 11, CHLOROPLASTIC-LIKE"/>
    <property type="match status" value="1"/>
</dbReference>
<dbReference type="AlphaFoldDB" id="A0A2I0A0U7"/>
<dbReference type="CDD" id="cd06257">
    <property type="entry name" value="DnaJ"/>
    <property type="match status" value="1"/>
</dbReference>
<organism evidence="2 3">
    <name type="scientific">Apostasia shenzhenica</name>
    <dbReference type="NCBI Taxonomy" id="1088818"/>
    <lineage>
        <taxon>Eukaryota</taxon>
        <taxon>Viridiplantae</taxon>
        <taxon>Streptophyta</taxon>
        <taxon>Embryophyta</taxon>
        <taxon>Tracheophyta</taxon>
        <taxon>Spermatophyta</taxon>
        <taxon>Magnoliopsida</taxon>
        <taxon>Liliopsida</taxon>
        <taxon>Asparagales</taxon>
        <taxon>Orchidaceae</taxon>
        <taxon>Apostasioideae</taxon>
        <taxon>Apostasia</taxon>
    </lineage>
</organism>
<gene>
    <name evidence="2" type="primary">ATJ11</name>
    <name evidence="2" type="ORF">AXF42_Ash010853</name>
</gene>
<keyword evidence="3" id="KW-1185">Reference proteome</keyword>
<dbReference type="EMBL" id="KZ452040">
    <property type="protein sequence ID" value="PKA49168.1"/>
    <property type="molecule type" value="Genomic_DNA"/>
</dbReference>
<evidence type="ECO:0000313" key="2">
    <source>
        <dbReference type="EMBL" id="PKA49168.1"/>
    </source>
</evidence>
<protein>
    <submittedName>
        <fullName evidence="2">Chaperone protein dnaJ 11, chloroplastic</fullName>
    </submittedName>
</protein>
<dbReference type="InterPro" id="IPR001623">
    <property type="entry name" value="DnaJ_domain"/>
</dbReference>
<dbReference type="PANTHER" id="PTHR45432:SF2">
    <property type="entry name" value="CHAPERONE PROTEIN DNAJ 11, CHLOROPLASTIC"/>
    <property type="match status" value="1"/>
</dbReference>
<accession>A0A2I0A0U7</accession>
<dbReference type="STRING" id="1088818.A0A2I0A0U7"/>
<sequence>MSFAGVPSICASFAPTARRQQAVTAAMGAPASAVGRGLYGVLRVKETASLREIKAAYGSLAKRWHPDVAVAVGAGEFLEIQRAYATLSDPAGREMHDRSMGFPRGEMFRSPRRWETEQCW</sequence>
<dbReference type="PROSITE" id="PS50076">
    <property type="entry name" value="DNAJ_2"/>
    <property type="match status" value="1"/>
</dbReference>
<feature type="domain" description="J" evidence="1">
    <location>
        <begin position="37"/>
        <end position="100"/>
    </location>
</feature>
<dbReference type="Pfam" id="PF00226">
    <property type="entry name" value="DnaJ"/>
    <property type="match status" value="1"/>
</dbReference>
<dbReference type="Gene3D" id="1.10.287.110">
    <property type="entry name" value="DnaJ domain"/>
    <property type="match status" value="1"/>
</dbReference>
<name>A0A2I0A0U7_9ASPA</name>
<dbReference type="GO" id="GO:0005783">
    <property type="term" value="C:endoplasmic reticulum"/>
    <property type="evidence" value="ECO:0007669"/>
    <property type="project" value="UniProtKB-ARBA"/>
</dbReference>
<reference evidence="2 3" key="1">
    <citation type="journal article" date="2017" name="Nature">
        <title>The Apostasia genome and the evolution of orchids.</title>
        <authorList>
            <person name="Zhang G.Q."/>
            <person name="Liu K.W."/>
            <person name="Li Z."/>
            <person name="Lohaus R."/>
            <person name="Hsiao Y.Y."/>
            <person name="Niu S.C."/>
            <person name="Wang J.Y."/>
            <person name="Lin Y.C."/>
            <person name="Xu Q."/>
            <person name="Chen L.J."/>
            <person name="Yoshida K."/>
            <person name="Fujiwara S."/>
            <person name="Wang Z.W."/>
            <person name="Zhang Y.Q."/>
            <person name="Mitsuda N."/>
            <person name="Wang M."/>
            <person name="Liu G.H."/>
            <person name="Pecoraro L."/>
            <person name="Huang H.X."/>
            <person name="Xiao X.J."/>
            <person name="Lin M."/>
            <person name="Wu X.Y."/>
            <person name="Wu W.L."/>
            <person name="Chen Y.Y."/>
            <person name="Chang S.B."/>
            <person name="Sakamoto S."/>
            <person name="Ohme-Takagi M."/>
            <person name="Yagi M."/>
            <person name="Zeng S.J."/>
            <person name="Shen C.Y."/>
            <person name="Yeh C.M."/>
            <person name="Luo Y.B."/>
            <person name="Tsai W.C."/>
            <person name="Van de Peer Y."/>
            <person name="Liu Z.J."/>
        </authorList>
    </citation>
    <scope>NUCLEOTIDE SEQUENCE [LARGE SCALE GENOMIC DNA]</scope>
    <source>
        <strain evidence="3">cv. Shenzhen</strain>
        <tissue evidence="2">Stem</tissue>
    </source>
</reference>